<gene>
    <name evidence="3" type="ORF">K489DRAFT_369807</name>
</gene>
<keyword evidence="1" id="KW-0732">Signal</keyword>
<evidence type="ECO:0000313" key="3">
    <source>
        <dbReference type="RefSeq" id="XP_033460485.1"/>
    </source>
</evidence>
<reference evidence="3" key="1">
    <citation type="submission" date="2020-01" db="EMBL/GenBank/DDBJ databases">
        <authorList>
            <consortium name="DOE Joint Genome Institute"/>
            <person name="Haridas S."/>
            <person name="Albert R."/>
            <person name="Binder M."/>
            <person name="Bloem J."/>
            <person name="Labutti K."/>
            <person name="Salamov A."/>
            <person name="Andreopoulos B."/>
            <person name="Baker S.E."/>
            <person name="Barry K."/>
            <person name="Bills G."/>
            <person name="Bluhm B.H."/>
            <person name="Cannon C."/>
            <person name="Castanera R."/>
            <person name="Culley D.E."/>
            <person name="Daum C."/>
            <person name="Ezra D."/>
            <person name="Gonzalez J.B."/>
            <person name="Henrissat B."/>
            <person name="Kuo A."/>
            <person name="Liang C."/>
            <person name="Lipzen A."/>
            <person name="Lutzoni F."/>
            <person name="Magnuson J."/>
            <person name="Mondo S."/>
            <person name="Nolan M."/>
            <person name="Ohm R."/>
            <person name="Pangilinan J."/>
            <person name="Park H.-J."/>
            <person name="Ramirez L."/>
            <person name="Alfaro M."/>
            <person name="Sun H."/>
            <person name="Tritt A."/>
            <person name="Yoshinaga Y."/>
            <person name="Zwiers L.-H."/>
            <person name="Turgeon B.G."/>
            <person name="Goodwin S.B."/>
            <person name="Spatafora J.W."/>
            <person name="Crous P.W."/>
            <person name="Grigoriev I.V."/>
        </authorList>
    </citation>
    <scope>NUCLEOTIDE SEQUENCE</scope>
    <source>
        <strain evidence="3">CBS 342.82</strain>
    </source>
</reference>
<dbReference type="RefSeq" id="XP_033460485.1">
    <property type="nucleotide sequence ID" value="XM_033603078.1"/>
</dbReference>
<feature type="chain" id="PRO_5026777703" description="Secreted protein" evidence="1">
    <location>
        <begin position="26"/>
        <end position="109"/>
    </location>
</feature>
<reference evidence="3" key="2">
    <citation type="submission" date="2020-04" db="EMBL/GenBank/DDBJ databases">
        <authorList>
            <consortium name="NCBI Genome Project"/>
        </authorList>
    </citation>
    <scope>NUCLEOTIDE SEQUENCE</scope>
    <source>
        <strain evidence="3">CBS 342.82</strain>
    </source>
</reference>
<dbReference type="Proteomes" id="UP000504637">
    <property type="component" value="Unplaced"/>
</dbReference>
<evidence type="ECO:0000313" key="2">
    <source>
        <dbReference type="Proteomes" id="UP000504637"/>
    </source>
</evidence>
<dbReference type="AlphaFoldDB" id="A0A6J3M7D3"/>
<name>A0A6J3M7D3_9PEZI</name>
<accession>A0A6J3M7D3</accession>
<protein>
    <recommendedName>
        <fullName evidence="4">Secreted protein</fullName>
    </recommendedName>
</protein>
<keyword evidence="2" id="KW-1185">Reference proteome</keyword>
<sequence length="109" mass="12226">MFAALSDLICHVLYLSLCFMRPVLGSKELENGKPHFRPGWCTTFNRFENKLRATHKWSFTGDTSGIENMHILVACLLVGPPTTLADLDDVRTLQRRSVLQYAPTACEAA</sequence>
<feature type="signal peptide" evidence="1">
    <location>
        <begin position="1"/>
        <end position="25"/>
    </location>
</feature>
<evidence type="ECO:0000256" key="1">
    <source>
        <dbReference type="SAM" id="SignalP"/>
    </source>
</evidence>
<reference evidence="3" key="3">
    <citation type="submission" date="2025-08" db="UniProtKB">
        <authorList>
            <consortium name="RefSeq"/>
        </authorList>
    </citation>
    <scope>IDENTIFICATION</scope>
    <source>
        <strain evidence="3">CBS 342.82</strain>
    </source>
</reference>
<dbReference type="GeneID" id="54360878"/>
<organism evidence="3">
    <name type="scientific">Dissoconium aciculare CBS 342.82</name>
    <dbReference type="NCBI Taxonomy" id="1314786"/>
    <lineage>
        <taxon>Eukaryota</taxon>
        <taxon>Fungi</taxon>
        <taxon>Dikarya</taxon>
        <taxon>Ascomycota</taxon>
        <taxon>Pezizomycotina</taxon>
        <taxon>Dothideomycetes</taxon>
        <taxon>Dothideomycetidae</taxon>
        <taxon>Mycosphaerellales</taxon>
        <taxon>Dissoconiaceae</taxon>
        <taxon>Dissoconium</taxon>
    </lineage>
</organism>
<evidence type="ECO:0008006" key="4">
    <source>
        <dbReference type="Google" id="ProtNLM"/>
    </source>
</evidence>
<proteinExistence type="predicted"/>